<feature type="domain" description="HTH tetR-type" evidence="5">
    <location>
        <begin position="13"/>
        <end position="73"/>
    </location>
</feature>
<dbReference type="PRINTS" id="PR00455">
    <property type="entry name" value="HTHTETR"/>
</dbReference>
<proteinExistence type="predicted"/>
<evidence type="ECO:0000256" key="2">
    <source>
        <dbReference type="ARBA" id="ARBA00023125"/>
    </source>
</evidence>
<keyword evidence="2 4" id="KW-0238">DNA-binding</keyword>
<protein>
    <submittedName>
        <fullName evidence="6">TetR/AcrR family transcriptional regulator</fullName>
    </submittedName>
</protein>
<keyword evidence="3" id="KW-0804">Transcription</keyword>
<evidence type="ECO:0000256" key="3">
    <source>
        <dbReference type="ARBA" id="ARBA00023163"/>
    </source>
</evidence>
<feature type="DNA-binding region" description="H-T-H motif" evidence="4">
    <location>
        <begin position="36"/>
        <end position="55"/>
    </location>
</feature>
<dbReference type="InterPro" id="IPR050109">
    <property type="entry name" value="HTH-type_TetR-like_transc_reg"/>
</dbReference>
<comment type="caution">
    <text evidence="6">The sequence shown here is derived from an EMBL/GenBank/DDBJ whole genome shotgun (WGS) entry which is preliminary data.</text>
</comment>
<dbReference type="PANTHER" id="PTHR30055:SF234">
    <property type="entry name" value="HTH-TYPE TRANSCRIPTIONAL REGULATOR BETI"/>
    <property type="match status" value="1"/>
</dbReference>
<dbReference type="PANTHER" id="PTHR30055">
    <property type="entry name" value="HTH-TYPE TRANSCRIPTIONAL REGULATOR RUTR"/>
    <property type="match status" value="1"/>
</dbReference>
<dbReference type="PROSITE" id="PS50977">
    <property type="entry name" value="HTH_TETR_2"/>
    <property type="match status" value="1"/>
</dbReference>
<dbReference type="SUPFAM" id="SSF46689">
    <property type="entry name" value="Homeodomain-like"/>
    <property type="match status" value="1"/>
</dbReference>
<keyword evidence="1" id="KW-0805">Transcription regulation</keyword>
<name>A0ABS7SDS4_9MICO</name>
<organism evidence="6 7">
    <name type="scientific">Occultella gossypii</name>
    <dbReference type="NCBI Taxonomy" id="2800820"/>
    <lineage>
        <taxon>Bacteria</taxon>
        <taxon>Bacillati</taxon>
        <taxon>Actinomycetota</taxon>
        <taxon>Actinomycetes</taxon>
        <taxon>Micrococcales</taxon>
        <taxon>Ruaniaceae</taxon>
        <taxon>Occultella</taxon>
    </lineage>
</organism>
<evidence type="ECO:0000256" key="1">
    <source>
        <dbReference type="ARBA" id="ARBA00023015"/>
    </source>
</evidence>
<dbReference type="Gene3D" id="1.10.357.10">
    <property type="entry name" value="Tetracycline Repressor, domain 2"/>
    <property type="match status" value="1"/>
</dbReference>
<dbReference type="InterPro" id="IPR001647">
    <property type="entry name" value="HTH_TetR"/>
</dbReference>
<dbReference type="InterPro" id="IPR036271">
    <property type="entry name" value="Tet_transcr_reg_TetR-rel_C_sf"/>
</dbReference>
<reference evidence="6 7" key="1">
    <citation type="submission" date="2021-04" db="EMBL/GenBank/DDBJ databases">
        <title>Ruania sp. nov., isolated from sandy soil of mangrove forest.</title>
        <authorList>
            <person name="Ge X."/>
            <person name="Huang R."/>
            <person name="Liu W."/>
        </authorList>
    </citation>
    <scope>NUCLEOTIDE SEQUENCE [LARGE SCALE GENOMIC DNA]</scope>
    <source>
        <strain evidence="6 7">N2-46</strain>
    </source>
</reference>
<dbReference type="SUPFAM" id="SSF48498">
    <property type="entry name" value="Tetracyclin repressor-like, C-terminal domain"/>
    <property type="match status" value="1"/>
</dbReference>
<keyword evidence="7" id="KW-1185">Reference proteome</keyword>
<evidence type="ECO:0000259" key="5">
    <source>
        <dbReference type="PROSITE" id="PS50977"/>
    </source>
</evidence>
<accession>A0ABS7SDS4</accession>
<gene>
    <name evidence="6" type="ORF">KCQ71_20245</name>
</gene>
<evidence type="ECO:0000256" key="4">
    <source>
        <dbReference type="PROSITE-ProRule" id="PRU00335"/>
    </source>
</evidence>
<evidence type="ECO:0000313" key="7">
    <source>
        <dbReference type="Proteomes" id="UP000826651"/>
    </source>
</evidence>
<sequence length="221" mass="23281">MTTVRHRRGPRGDISAEDILRAAERLLDTGGAAALTLRAVASEAGVTPTAVYTYFGDMADLRNRLGDDFLGRLDLGLLGVRPPAQALHRFLRHVLEVAEAAPGHVQVLATQRVAGPHSLALNEAFLEYFSDAVGHPPNRAAGLTTLVTEWLHGRLLLSPSNAASAAFTTALATVDLADYPRSQQMLATNDDGSALDLLVSAITRMGLPPAEATGVAQTVGS</sequence>
<dbReference type="RefSeq" id="WP_223409372.1">
    <property type="nucleotide sequence ID" value="NZ_JAGSHT010000020.1"/>
</dbReference>
<dbReference type="Pfam" id="PF00440">
    <property type="entry name" value="TetR_N"/>
    <property type="match status" value="1"/>
</dbReference>
<dbReference type="Proteomes" id="UP000826651">
    <property type="component" value="Unassembled WGS sequence"/>
</dbReference>
<evidence type="ECO:0000313" key="6">
    <source>
        <dbReference type="EMBL" id="MBZ2198494.1"/>
    </source>
</evidence>
<dbReference type="InterPro" id="IPR009057">
    <property type="entry name" value="Homeodomain-like_sf"/>
</dbReference>
<dbReference type="EMBL" id="JAGSHT010000020">
    <property type="protein sequence ID" value="MBZ2198494.1"/>
    <property type="molecule type" value="Genomic_DNA"/>
</dbReference>